<keyword evidence="3" id="KW-0808">Transferase</keyword>
<feature type="coiled-coil region" evidence="11">
    <location>
        <begin position="217"/>
        <end position="244"/>
    </location>
</feature>
<evidence type="ECO:0000313" key="14">
    <source>
        <dbReference type="Proteomes" id="UP000251960"/>
    </source>
</evidence>
<dbReference type="GO" id="GO:0016760">
    <property type="term" value="F:cellulose synthase (UDP-forming) activity"/>
    <property type="evidence" value="ECO:0007669"/>
    <property type="project" value="InterPro"/>
</dbReference>
<organism evidence="13 14">
    <name type="scientific">Zea mays</name>
    <name type="common">Maize</name>
    <dbReference type="NCBI Taxonomy" id="4577"/>
    <lineage>
        <taxon>Eukaryota</taxon>
        <taxon>Viridiplantae</taxon>
        <taxon>Streptophyta</taxon>
        <taxon>Embryophyta</taxon>
        <taxon>Tracheophyta</taxon>
        <taxon>Spermatophyta</taxon>
        <taxon>Magnoliopsida</taxon>
        <taxon>Liliopsida</taxon>
        <taxon>Poales</taxon>
        <taxon>Poaceae</taxon>
        <taxon>PACMAD clade</taxon>
        <taxon>Panicoideae</taxon>
        <taxon>Andropogonodae</taxon>
        <taxon>Andropogoneae</taxon>
        <taxon>Tripsacinae</taxon>
        <taxon>Zea</taxon>
    </lineage>
</organism>
<evidence type="ECO:0000256" key="9">
    <source>
        <dbReference type="PIRSR" id="PIRSR605150-2"/>
    </source>
</evidence>
<gene>
    <name evidence="13" type="primary">CSLG2</name>
    <name evidence="13" type="ORF">Zm00014a_003368</name>
</gene>
<dbReference type="GO" id="GO:0012505">
    <property type="term" value="C:endomembrane system"/>
    <property type="evidence" value="ECO:0007669"/>
    <property type="project" value="UniProtKB-SubCell"/>
</dbReference>
<comment type="subcellular location">
    <subcellularLocation>
        <location evidence="1">Endomembrane system</location>
        <topology evidence="1">Multi-pass membrane protein</topology>
    </subcellularLocation>
</comment>
<protein>
    <submittedName>
        <fullName evidence="13">Cellulose synthase-like protein G2</fullName>
    </submittedName>
</protein>
<feature type="transmembrane region" description="Helical" evidence="12">
    <location>
        <begin position="762"/>
        <end position="782"/>
    </location>
</feature>
<evidence type="ECO:0000256" key="8">
    <source>
        <dbReference type="PIRSR" id="PIRSR605150-1"/>
    </source>
</evidence>
<dbReference type="InterPro" id="IPR029044">
    <property type="entry name" value="Nucleotide-diphossugar_trans"/>
</dbReference>
<evidence type="ECO:0000256" key="6">
    <source>
        <dbReference type="ARBA" id="ARBA00023136"/>
    </source>
</evidence>
<dbReference type="EMBL" id="NCVQ01000004">
    <property type="protein sequence ID" value="PWZ33951.1"/>
    <property type="molecule type" value="Genomic_DNA"/>
</dbReference>
<name>A0A3L6FNQ3_MAIZE</name>
<dbReference type="GO" id="GO:0071555">
    <property type="term" value="P:cell wall organization"/>
    <property type="evidence" value="ECO:0007669"/>
    <property type="project" value="UniProtKB-KW"/>
</dbReference>
<feature type="transmembrane region" description="Helical" evidence="12">
    <location>
        <begin position="729"/>
        <end position="750"/>
    </location>
</feature>
<evidence type="ECO:0000256" key="1">
    <source>
        <dbReference type="ARBA" id="ARBA00004127"/>
    </source>
</evidence>
<dbReference type="SUPFAM" id="SSF53448">
    <property type="entry name" value="Nucleotide-diphospho-sugar transferases"/>
    <property type="match status" value="1"/>
</dbReference>
<evidence type="ECO:0000256" key="3">
    <source>
        <dbReference type="ARBA" id="ARBA00022679"/>
    </source>
</evidence>
<feature type="binding site" evidence="10">
    <location>
        <position position="338"/>
    </location>
    <ligand>
        <name>Mn(2+)</name>
        <dbReference type="ChEBI" id="CHEBI:29035"/>
    </ligand>
</feature>
<evidence type="ECO:0000256" key="11">
    <source>
        <dbReference type="SAM" id="Coils"/>
    </source>
</evidence>
<feature type="transmembrane region" description="Helical" evidence="12">
    <location>
        <begin position="697"/>
        <end position="717"/>
    </location>
</feature>
<dbReference type="Proteomes" id="UP000251960">
    <property type="component" value="Chromosome 3"/>
</dbReference>
<keyword evidence="6 12" id="KW-0472">Membrane</keyword>
<keyword evidence="7" id="KW-0961">Cell wall biogenesis/degradation</keyword>
<dbReference type="GO" id="GO:0071669">
    <property type="term" value="P:plant-type cell wall organization or biogenesis"/>
    <property type="evidence" value="ECO:0007669"/>
    <property type="project" value="UniProtKB-ARBA"/>
</dbReference>
<feature type="transmembrane region" description="Helical" evidence="12">
    <location>
        <begin position="569"/>
        <end position="591"/>
    </location>
</feature>
<evidence type="ECO:0000313" key="13">
    <source>
        <dbReference type="EMBL" id="PWZ33951.1"/>
    </source>
</evidence>
<keyword evidence="5 12" id="KW-1133">Transmembrane helix</keyword>
<comment type="caution">
    <text evidence="13">The sequence shown here is derived from an EMBL/GenBank/DDBJ whole genome shotgun (WGS) entry which is preliminary data.</text>
</comment>
<evidence type="ECO:0000256" key="12">
    <source>
        <dbReference type="SAM" id="Phobius"/>
    </source>
</evidence>
<evidence type="ECO:0000256" key="5">
    <source>
        <dbReference type="ARBA" id="ARBA00022989"/>
    </source>
</evidence>
<feature type="active site" evidence="8">
    <location>
        <position position="164"/>
    </location>
</feature>
<feature type="binding site" evidence="9">
    <location>
        <position position="135"/>
    </location>
    <ligand>
        <name>UDP-alpha-D-glucose</name>
        <dbReference type="ChEBI" id="CHEBI:58885"/>
    </ligand>
</feature>
<keyword evidence="2" id="KW-0328">Glycosyltransferase</keyword>
<evidence type="ECO:0000256" key="4">
    <source>
        <dbReference type="ARBA" id="ARBA00022692"/>
    </source>
</evidence>
<evidence type="ECO:0000256" key="10">
    <source>
        <dbReference type="PIRSR" id="PIRSR605150-3"/>
    </source>
</evidence>
<dbReference type="Gene3D" id="3.90.550.10">
    <property type="entry name" value="Spore Coat Polysaccharide Biosynthesis Protein SpsA, Chain A"/>
    <property type="match status" value="1"/>
</dbReference>
<dbReference type="Pfam" id="PF03552">
    <property type="entry name" value="Cellulose_synt"/>
    <property type="match status" value="2"/>
</dbReference>
<feature type="active site" evidence="8">
    <location>
        <position position="496"/>
    </location>
</feature>
<feature type="binding site" evidence="10">
    <location>
        <position position="314"/>
    </location>
    <ligand>
        <name>Mn(2+)</name>
        <dbReference type="ChEBI" id="CHEBI:29035"/>
    </ligand>
</feature>
<reference evidence="13 14" key="1">
    <citation type="journal article" date="2018" name="Nat. Genet.">
        <title>Extensive intraspecific gene order and gene structural variations between Mo17 and other maize genomes.</title>
        <authorList>
            <person name="Sun S."/>
            <person name="Zhou Y."/>
            <person name="Chen J."/>
            <person name="Shi J."/>
            <person name="Zhao H."/>
            <person name="Zhao H."/>
            <person name="Song W."/>
            <person name="Zhang M."/>
            <person name="Cui Y."/>
            <person name="Dong X."/>
            <person name="Liu H."/>
            <person name="Ma X."/>
            <person name="Jiao Y."/>
            <person name="Wang B."/>
            <person name="Wei X."/>
            <person name="Stein J.C."/>
            <person name="Glaubitz J.C."/>
            <person name="Lu F."/>
            <person name="Yu G."/>
            <person name="Liang C."/>
            <person name="Fengler K."/>
            <person name="Li B."/>
            <person name="Rafalski A."/>
            <person name="Schnable P.S."/>
            <person name="Ware D.H."/>
            <person name="Buckler E.S."/>
            <person name="Lai J."/>
        </authorList>
    </citation>
    <scope>NUCLEOTIDE SEQUENCE [LARGE SCALE GENOMIC DNA]</scope>
    <source>
        <strain evidence="14">cv. Missouri 17</strain>
        <tissue evidence="13">Seedling</tissue>
    </source>
</reference>
<dbReference type="GO" id="GO:0016020">
    <property type="term" value="C:membrane"/>
    <property type="evidence" value="ECO:0007669"/>
    <property type="project" value="InterPro"/>
</dbReference>
<feature type="binding site" evidence="9">
    <location>
        <position position="134"/>
    </location>
    <ligand>
        <name>UDP-alpha-D-glucose</name>
        <dbReference type="ChEBI" id="CHEBI:58885"/>
    </ligand>
</feature>
<proteinExistence type="predicted"/>
<sequence>MEDGAEKATTRDSSSSQAAPPALSAVYVNRPLVAGNRAMAAVHVALVATVIGQRALALLSAGTSSASSASRSLQVQHVAMALADLTLLFLWALSQSGLWRPVTRAAFRGRLLAAVPRGALPRVDVLVVTADPDKEPPLGVVNTVVSAMALDYPGGKLSVYLSDDAGSPLTLLAARKAYAFAARAWVPFCRRHSVQCPWPDRYFGGDDDDDADGDRRREELAEERARVRKLYEKLKADIEAAKNDESISGSWSKDKRQNHDAYVEVKLVTLSLLMTDEDAVVFVKIIEDGDGVEEIPALVYVAREKRRAWPHHFKAGALNALLRVSGVVSNAPYVLVLDCDMACNSRASALDAMCFLLDRRPPPDSLAFVQFPQLFHNLSHKDIYANELRYVFGTRWFGLDGVRGPPLSGSGFYVRRDALYGATPTTDFMPDAAAVAELKTRFGHSDRLVASLRSPGVVPPEEEAMMSLAALASCAYEAGTAWGAGVGFMYQSVVEDYFTGFQRFFARGWTSAYCYPEPRPAFLGSVPTNLNDVLVQNKRWMSGMLAVGVSRRHSPLACRPLLRASLLQAMAYAYFGFAALCAVPVLCYATLPQLCLLRGIPLFPCPAATAAAFASSLLQHMAEVCVSRRGRLDLRTWWNEQRFWVLNALTAQLFGCVSAAQELLGARALDFDLTSKAAVDGSLYQDGVFDFTGCSALLLPATTLSVLNAAAIVAGTWKMSSSSSSSSGGFHFAPQLFLMCYGAALSYPLLEGMFLRRDPARVPPRITALSVALAAVLLAAMLG</sequence>
<accession>A0A3L6FNQ3</accession>
<evidence type="ECO:0000256" key="7">
    <source>
        <dbReference type="ARBA" id="ARBA00023316"/>
    </source>
</evidence>
<feature type="binding site" evidence="9">
    <location>
        <position position="164"/>
    </location>
    <ligand>
        <name>UDP-alpha-D-glucose</name>
        <dbReference type="ChEBI" id="CHEBI:58885"/>
    </ligand>
</feature>
<dbReference type="PANTHER" id="PTHR13301">
    <property type="entry name" value="X-BOX TRANSCRIPTION FACTOR-RELATED"/>
    <property type="match status" value="1"/>
</dbReference>
<keyword evidence="4 12" id="KW-0812">Transmembrane</keyword>
<keyword evidence="11" id="KW-0175">Coiled coil</keyword>
<dbReference type="ExpressionAtlas" id="A0A3L6FNQ3">
    <property type="expression patterns" value="baseline and differential"/>
</dbReference>
<dbReference type="AlphaFoldDB" id="A0A3L6FNQ3"/>
<dbReference type="GO" id="GO:0030244">
    <property type="term" value="P:cellulose biosynthetic process"/>
    <property type="evidence" value="ECO:0007669"/>
    <property type="project" value="InterPro"/>
</dbReference>
<dbReference type="InterPro" id="IPR005150">
    <property type="entry name" value="Cellulose_synth"/>
</dbReference>
<evidence type="ECO:0000256" key="2">
    <source>
        <dbReference type="ARBA" id="ARBA00022676"/>
    </source>
</evidence>